<protein>
    <recommendedName>
        <fullName evidence="10">Glycosyltransferase 8 domain-containing protein 2</fullName>
    </recommendedName>
</protein>
<dbReference type="GO" id="GO:0016020">
    <property type="term" value="C:membrane"/>
    <property type="evidence" value="ECO:0007669"/>
    <property type="project" value="UniProtKB-SubCell"/>
</dbReference>
<evidence type="ECO:0000256" key="5">
    <source>
        <dbReference type="ARBA" id="ARBA00022692"/>
    </source>
</evidence>
<keyword evidence="5 11" id="KW-0812">Transmembrane</keyword>
<dbReference type="InterPro" id="IPR029044">
    <property type="entry name" value="Nucleotide-diphossugar_trans"/>
</dbReference>
<dbReference type="PANTHER" id="PTHR13778:SF2">
    <property type="entry name" value="GLYCOSYLTRANSFERASE 8 DOMAIN-CONTAINING PROTEIN 2"/>
    <property type="match status" value="1"/>
</dbReference>
<comment type="similarity">
    <text evidence="2">Belongs to the glycosyltransferase 8 family.</text>
</comment>
<evidence type="ECO:0000256" key="6">
    <source>
        <dbReference type="ARBA" id="ARBA00022968"/>
    </source>
</evidence>
<feature type="non-terminal residue" evidence="12">
    <location>
        <position position="1"/>
    </location>
</feature>
<proteinExistence type="inferred from homology"/>
<gene>
    <name evidence="12" type="primary">Glt8d2</name>
    <name evidence="12" type="ORF">CENBEN_R08711</name>
</gene>
<evidence type="ECO:0000313" key="12">
    <source>
        <dbReference type="EMBL" id="NXX90181.1"/>
    </source>
</evidence>
<dbReference type="InterPro" id="IPR050748">
    <property type="entry name" value="Glycosyltrans_8_dom-fam"/>
</dbReference>
<keyword evidence="7 11" id="KW-1133">Transmembrane helix</keyword>
<keyword evidence="8 11" id="KW-0472">Membrane</keyword>
<dbReference type="Gene3D" id="3.90.550.10">
    <property type="entry name" value="Spore Coat Polysaccharide Biosynthesis Protein SpsA, Chain A"/>
    <property type="match status" value="1"/>
</dbReference>
<evidence type="ECO:0000256" key="1">
    <source>
        <dbReference type="ARBA" id="ARBA00004606"/>
    </source>
</evidence>
<dbReference type="GO" id="GO:0008194">
    <property type="term" value="F:UDP-glycosyltransferase activity"/>
    <property type="evidence" value="ECO:0007669"/>
    <property type="project" value="UniProtKB-ARBA"/>
</dbReference>
<evidence type="ECO:0000256" key="7">
    <source>
        <dbReference type="ARBA" id="ARBA00022989"/>
    </source>
</evidence>
<keyword evidence="3" id="KW-0328">Glycosyltransferase</keyword>
<dbReference type="SUPFAM" id="SSF53448">
    <property type="entry name" value="Nucleotide-diphospho-sugar transferases"/>
    <property type="match status" value="1"/>
</dbReference>
<reference evidence="12 13" key="1">
    <citation type="submission" date="2020-02" db="EMBL/GenBank/DDBJ databases">
        <title>Bird 10,000 Genomes (B10K) Project - Family phase.</title>
        <authorList>
            <person name="Zhang G."/>
        </authorList>
    </citation>
    <scope>NUCLEOTIDE SEQUENCE [LARGE SCALE GENOMIC DNA]</scope>
    <source>
        <strain evidence="12">B10K-DU-017-21</strain>
    </source>
</reference>
<name>A0A852LDJ3_9AVES</name>
<keyword evidence="9" id="KW-0325">Glycoprotein</keyword>
<dbReference type="AlphaFoldDB" id="A0A852LDJ3"/>
<dbReference type="GO" id="GO:0005794">
    <property type="term" value="C:Golgi apparatus"/>
    <property type="evidence" value="ECO:0007669"/>
    <property type="project" value="TreeGrafter"/>
</dbReference>
<accession>A0A852LDJ3</accession>
<evidence type="ECO:0000256" key="9">
    <source>
        <dbReference type="ARBA" id="ARBA00023180"/>
    </source>
</evidence>
<keyword evidence="13" id="KW-1185">Reference proteome</keyword>
<dbReference type="PANTHER" id="PTHR13778">
    <property type="entry name" value="GLYCOSYLTRANSFERASE 8 DOMAIN-CONTAINING PROTEIN"/>
    <property type="match status" value="1"/>
</dbReference>
<dbReference type="InterPro" id="IPR002495">
    <property type="entry name" value="Glyco_trans_8"/>
</dbReference>
<keyword evidence="6" id="KW-0735">Signal-anchor</keyword>
<evidence type="ECO:0000256" key="8">
    <source>
        <dbReference type="ARBA" id="ARBA00023136"/>
    </source>
</evidence>
<dbReference type="Proteomes" id="UP000632886">
    <property type="component" value="Unassembled WGS sequence"/>
</dbReference>
<evidence type="ECO:0000256" key="11">
    <source>
        <dbReference type="SAM" id="Phobius"/>
    </source>
</evidence>
<keyword evidence="4" id="KW-0808">Transferase</keyword>
<evidence type="ECO:0000313" key="13">
    <source>
        <dbReference type="Proteomes" id="UP000632886"/>
    </source>
</evidence>
<sequence>IISVLSVNQILLLLLVLTVCAILYNKVHQVSSALKNEAVDLETPEEMEEEIPVVICAAAGRMGAAIAAISSIYSNTEANVLFYIVGLKTTIPHFRKWIENSKLKEIKFKVVEFNPMVLKGKIRQDASRPELLQPLNFVRFYLPLLIQKHEKVIYLDDDIIVQGDIQELFDTKLAPGHAAAFSDDCDLPSTHEMVRSVGMQVRGHFGIPIGHECIYPQIPSTCSFNPGVIVANMTEWKHQRITKQLEKWMLRNVEENLYSSTLGGGVATSPMLIVFHRKYSTINPMWHIRHLGWSPDTRYSEHFLQEAKLLHWNGRYKPWDYPSVHTELWETWFIPDPSGKFKLTRPDS</sequence>
<feature type="transmembrane region" description="Helical" evidence="11">
    <location>
        <begin position="6"/>
        <end position="25"/>
    </location>
</feature>
<feature type="non-terminal residue" evidence="12">
    <location>
        <position position="348"/>
    </location>
</feature>
<dbReference type="FunFam" id="3.90.550.10:FF:000078">
    <property type="entry name" value="glycosyltransferase 8 domain-containing protein 2"/>
    <property type="match status" value="1"/>
</dbReference>
<evidence type="ECO:0000256" key="2">
    <source>
        <dbReference type="ARBA" id="ARBA00006351"/>
    </source>
</evidence>
<evidence type="ECO:0000256" key="4">
    <source>
        <dbReference type="ARBA" id="ARBA00022679"/>
    </source>
</evidence>
<organism evidence="12 13">
    <name type="scientific">Centropus bengalensis</name>
    <name type="common">lesser coucal</name>
    <dbReference type="NCBI Taxonomy" id="1463675"/>
    <lineage>
        <taxon>Eukaryota</taxon>
        <taxon>Metazoa</taxon>
        <taxon>Chordata</taxon>
        <taxon>Craniata</taxon>
        <taxon>Vertebrata</taxon>
        <taxon>Euteleostomi</taxon>
        <taxon>Archelosauria</taxon>
        <taxon>Archosauria</taxon>
        <taxon>Dinosauria</taxon>
        <taxon>Saurischia</taxon>
        <taxon>Theropoda</taxon>
        <taxon>Coelurosauria</taxon>
        <taxon>Aves</taxon>
        <taxon>Neognathae</taxon>
        <taxon>Neoaves</taxon>
        <taxon>Otidimorphae</taxon>
        <taxon>Cuculiformes</taxon>
        <taxon>Centropidae</taxon>
        <taxon>Centropus</taxon>
    </lineage>
</organism>
<comment type="caution">
    <text evidence="12">The sequence shown here is derived from an EMBL/GenBank/DDBJ whole genome shotgun (WGS) entry which is preliminary data.</text>
</comment>
<comment type="subcellular location">
    <subcellularLocation>
        <location evidence="1">Membrane</location>
        <topology evidence="1">Single-pass type II membrane protein</topology>
    </subcellularLocation>
</comment>
<evidence type="ECO:0000256" key="10">
    <source>
        <dbReference type="ARBA" id="ARBA00074650"/>
    </source>
</evidence>
<evidence type="ECO:0000256" key="3">
    <source>
        <dbReference type="ARBA" id="ARBA00022676"/>
    </source>
</evidence>
<dbReference type="EMBL" id="WBNK01000132">
    <property type="protein sequence ID" value="NXX90181.1"/>
    <property type="molecule type" value="Genomic_DNA"/>
</dbReference>
<dbReference type="Pfam" id="PF01501">
    <property type="entry name" value="Glyco_transf_8"/>
    <property type="match status" value="1"/>
</dbReference>